<dbReference type="Gene3D" id="2.40.40.10">
    <property type="entry name" value="RlpA-like domain"/>
    <property type="match status" value="1"/>
</dbReference>
<gene>
    <name evidence="2" type="ORF">BGZ96_012401</name>
</gene>
<name>A0ABQ7JRD7_9FUNG</name>
<dbReference type="EMBL" id="JAAAIM010000935">
    <property type="protein sequence ID" value="KAG0283229.1"/>
    <property type="molecule type" value="Genomic_DNA"/>
</dbReference>
<dbReference type="InterPro" id="IPR036908">
    <property type="entry name" value="RlpA-like_sf"/>
</dbReference>
<keyword evidence="1" id="KW-0732">Signal</keyword>
<keyword evidence="3" id="KW-1185">Reference proteome</keyword>
<accession>A0ABQ7JRD7</accession>
<feature type="chain" id="PRO_5045277894" evidence="1">
    <location>
        <begin position="26"/>
        <end position="179"/>
    </location>
</feature>
<feature type="signal peptide" evidence="1">
    <location>
        <begin position="1"/>
        <end position="25"/>
    </location>
</feature>
<evidence type="ECO:0000256" key="1">
    <source>
        <dbReference type="SAM" id="SignalP"/>
    </source>
</evidence>
<dbReference type="CDD" id="cd22191">
    <property type="entry name" value="DPBB_RlpA_EXP_N-like"/>
    <property type="match status" value="1"/>
</dbReference>
<evidence type="ECO:0000313" key="2">
    <source>
        <dbReference type="EMBL" id="KAG0283229.1"/>
    </source>
</evidence>
<dbReference type="SUPFAM" id="SSF50685">
    <property type="entry name" value="Barwin-like endoglucanases"/>
    <property type="match status" value="1"/>
</dbReference>
<sequence>MSLIAMAIAATVATLFCTVIGLTDAEPIYVSPPFQEFPVSINLKAGPYDVGACDAAFNPETPNVLFSVLDVGREAHLALLHMEDYEGGRATLCNQCLKIQNIDNSKSVVVRLVGDCKGCMDNEIELSPAAYEIMVGGDGSLEGFFSRIRCPEATESYGMFGPLRGLGPVEWPLSNAPRT</sequence>
<reference evidence="2 3" key="1">
    <citation type="journal article" date="2020" name="Fungal Divers.">
        <title>Resolving the Mortierellaceae phylogeny through synthesis of multi-gene phylogenetics and phylogenomics.</title>
        <authorList>
            <person name="Vandepol N."/>
            <person name="Liber J."/>
            <person name="Desiro A."/>
            <person name="Na H."/>
            <person name="Kennedy M."/>
            <person name="Barry K."/>
            <person name="Grigoriev I.V."/>
            <person name="Miller A.N."/>
            <person name="O'Donnell K."/>
            <person name="Stajich J.E."/>
            <person name="Bonito G."/>
        </authorList>
    </citation>
    <scope>NUCLEOTIDE SEQUENCE [LARGE SCALE GENOMIC DNA]</scope>
    <source>
        <strain evidence="2 3">AD045</strain>
    </source>
</reference>
<dbReference type="Proteomes" id="UP001194696">
    <property type="component" value="Unassembled WGS sequence"/>
</dbReference>
<comment type="caution">
    <text evidence="2">The sequence shown here is derived from an EMBL/GenBank/DDBJ whole genome shotgun (WGS) entry which is preliminary data.</text>
</comment>
<organism evidence="2 3">
    <name type="scientific">Linnemannia gamsii</name>
    <dbReference type="NCBI Taxonomy" id="64522"/>
    <lineage>
        <taxon>Eukaryota</taxon>
        <taxon>Fungi</taxon>
        <taxon>Fungi incertae sedis</taxon>
        <taxon>Mucoromycota</taxon>
        <taxon>Mortierellomycotina</taxon>
        <taxon>Mortierellomycetes</taxon>
        <taxon>Mortierellales</taxon>
        <taxon>Mortierellaceae</taxon>
        <taxon>Linnemannia</taxon>
    </lineage>
</organism>
<proteinExistence type="predicted"/>
<evidence type="ECO:0000313" key="3">
    <source>
        <dbReference type="Proteomes" id="UP001194696"/>
    </source>
</evidence>
<protein>
    <submittedName>
        <fullName evidence="2">Uncharacterized protein</fullName>
    </submittedName>
</protein>